<protein>
    <submittedName>
        <fullName evidence="1">Zinc finger protein 862-like</fullName>
    </submittedName>
</protein>
<gene>
    <name evidence="1" type="ORF">FWK35_00031620</name>
</gene>
<dbReference type="PANTHER" id="PTHR46880">
    <property type="entry name" value="RAS-ASSOCIATING DOMAIN-CONTAINING PROTEIN"/>
    <property type="match status" value="1"/>
</dbReference>
<dbReference type="PANTHER" id="PTHR46880:SF5">
    <property type="entry name" value="DUF4371 DOMAIN-CONTAINING PROTEIN"/>
    <property type="match status" value="1"/>
</dbReference>
<comment type="caution">
    <text evidence="1">The sequence shown here is derived from an EMBL/GenBank/DDBJ whole genome shotgun (WGS) entry which is preliminary data.</text>
</comment>
<name>A0A6G0VR77_APHCR</name>
<dbReference type="Proteomes" id="UP000478052">
    <property type="component" value="Unassembled WGS sequence"/>
</dbReference>
<evidence type="ECO:0000313" key="1">
    <source>
        <dbReference type="EMBL" id="KAF0706385.1"/>
    </source>
</evidence>
<evidence type="ECO:0000313" key="2">
    <source>
        <dbReference type="Proteomes" id="UP000478052"/>
    </source>
</evidence>
<proteinExistence type="predicted"/>
<reference evidence="1 2" key="1">
    <citation type="submission" date="2019-08" db="EMBL/GenBank/DDBJ databases">
        <title>Whole genome of Aphis craccivora.</title>
        <authorList>
            <person name="Voronova N.V."/>
            <person name="Shulinski R.S."/>
            <person name="Bandarenka Y.V."/>
            <person name="Zhorov D.G."/>
            <person name="Warner D."/>
        </authorList>
    </citation>
    <scope>NUCLEOTIDE SEQUENCE [LARGE SCALE GENOMIC DNA]</scope>
    <source>
        <strain evidence="1">180601</strain>
        <tissue evidence="1">Whole Body</tissue>
    </source>
</reference>
<dbReference type="EMBL" id="VUJU01012933">
    <property type="protein sequence ID" value="KAF0706385.1"/>
    <property type="molecule type" value="Genomic_DNA"/>
</dbReference>
<sequence length="94" mass="10430">MSDESTNKSSVKHLAIVTRIVDTDSYEVRDEFAGLIKVNNATAQSIFESVIHFFLSYDIPYKSNLVGFASDGANVMFGEHHSVNTLFSSLHICN</sequence>
<accession>A0A6G0VR77</accession>
<keyword evidence="2" id="KW-1185">Reference proteome</keyword>
<dbReference type="OrthoDB" id="6783358at2759"/>
<dbReference type="AlphaFoldDB" id="A0A6G0VR77"/>
<organism evidence="1 2">
    <name type="scientific">Aphis craccivora</name>
    <name type="common">Cowpea aphid</name>
    <dbReference type="NCBI Taxonomy" id="307492"/>
    <lineage>
        <taxon>Eukaryota</taxon>
        <taxon>Metazoa</taxon>
        <taxon>Ecdysozoa</taxon>
        <taxon>Arthropoda</taxon>
        <taxon>Hexapoda</taxon>
        <taxon>Insecta</taxon>
        <taxon>Pterygota</taxon>
        <taxon>Neoptera</taxon>
        <taxon>Paraneoptera</taxon>
        <taxon>Hemiptera</taxon>
        <taxon>Sternorrhyncha</taxon>
        <taxon>Aphidomorpha</taxon>
        <taxon>Aphidoidea</taxon>
        <taxon>Aphididae</taxon>
        <taxon>Aphidini</taxon>
        <taxon>Aphis</taxon>
        <taxon>Aphis</taxon>
    </lineage>
</organism>